<dbReference type="Proteomes" id="UP001560045">
    <property type="component" value="Unassembled WGS sequence"/>
</dbReference>
<feature type="transmembrane region" description="Helical" evidence="2">
    <location>
        <begin position="29"/>
        <end position="49"/>
    </location>
</feature>
<organism evidence="3 4">
    <name type="scientific">Geodermatophilus maliterrae</name>
    <dbReference type="NCBI Taxonomy" id="3162531"/>
    <lineage>
        <taxon>Bacteria</taxon>
        <taxon>Bacillati</taxon>
        <taxon>Actinomycetota</taxon>
        <taxon>Actinomycetes</taxon>
        <taxon>Geodermatophilales</taxon>
        <taxon>Geodermatophilaceae</taxon>
        <taxon>Geodermatophilus</taxon>
    </lineage>
</organism>
<proteinExistence type="predicted"/>
<evidence type="ECO:0000313" key="3">
    <source>
        <dbReference type="EMBL" id="MEX5719309.1"/>
    </source>
</evidence>
<protein>
    <recommendedName>
        <fullName evidence="5">Capsular polysaccharide biosynthesis protein</fullName>
    </recommendedName>
</protein>
<gene>
    <name evidence="3" type="ORF">ABQ292_13140</name>
</gene>
<keyword evidence="4" id="KW-1185">Reference proteome</keyword>
<dbReference type="PANTHER" id="PTHR32309">
    <property type="entry name" value="TYROSINE-PROTEIN KINASE"/>
    <property type="match status" value="1"/>
</dbReference>
<evidence type="ECO:0008006" key="5">
    <source>
        <dbReference type="Google" id="ProtNLM"/>
    </source>
</evidence>
<feature type="region of interest" description="Disordered" evidence="1">
    <location>
        <begin position="468"/>
        <end position="508"/>
    </location>
</feature>
<dbReference type="Gene3D" id="3.40.50.300">
    <property type="entry name" value="P-loop containing nucleotide triphosphate hydrolases"/>
    <property type="match status" value="1"/>
</dbReference>
<keyword evidence="2" id="KW-0812">Transmembrane</keyword>
<evidence type="ECO:0000256" key="2">
    <source>
        <dbReference type="SAM" id="Phobius"/>
    </source>
</evidence>
<feature type="region of interest" description="Disordered" evidence="1">
    <location>
        <begin position="1"/>
        <end position="20"/>
    </location>
</feature>
<sequence>MTTSPQYASTGDFADEDDRRSSGSGLLPFLLRAAVPVALITLIVGYVAYSRSAERPDSYSATAQVVLSSSTNFSPVDAGGGSNPDRYVQNQAEIMTTVGVLDQAAVILNDGVPGSDLRGSISAEPVSASDVINVTAEAADPALAARRADAVANAYAQFTAVQVNALADQAAEASASNPDEVLQIRARAASFGDGVQVTQPASVPSDPSSPTPSRDAYLAAAVAFLLSAGLALSWRSRRRPSGSDNLAADAGGPLLGEVSVPWSGSGAAVPPRLSEYAFALQALRYRLRDGDAPTFMLAEVGRGTGATSAVLGLAAAAAAQGRSVVVVDATSDGRLLRRVGASTPPVVLTDSVTRTGDLHQVLRRVPALDSPAGGSVHVAHVSRGAAAADDVLERSLAALLRSCDIVLVDAGPLGSSAAAFALLGPVGAVVAVVRGKRGGRELKEFRRRLALAGRECAGVLVTRHSWLPSSERDVPPPAAADRLPASAPALERDRGAATEPTVTAGRPS</sequence>
<keyword evidence="2" id="KW-1133">Transmembrane helix</keyword>
<dbReference type="EMBL" id="JBFNXQ010000037">
    <property type="protein sequence ID" value="MEX5719309.1"/>
    <property type="molecule type" value="Genomic_DNA"/>
</dbReference>
<dbReference type="SUPFAM" id="SSF52540">
    <property type="entry name" value="P-loop containing nucleoside triphosphate hydrolases"/>
    <property type="match status" value="1"/>
</dbReference>
<dbReference type="PANTHER" id="PTHR32309:SF31">
    <property type="entry name" value="CAPSULAR EXOPOLYSACCHARIDE FAMILY"/>
    <property type="match status" value="1"/>
</dbReference>
<dbReference type="InterPro" id="IPR027417">
    <property type="entry name" value="P-loop_NTPase"/>
</dbReference>
<dbReference type="InterPro" id="IPR050445">
    <property type="entry name" value="Bact_polysacc_biosynth/exp"/>
</dbReference>
<evidence type="ECO:0000313" key="4">
    <source>
        <dbReference type="Proteomes" id="UP001560045"/>
    </source>
</evidence>
<feature type="compositionally biased region" description="Low complexity" evidence="1">
    <location>
        <begin position="479"/>
        <end position="489"/>
    </location>
</feature>
<evidence type="ECO:0000256" key="1">
    <source>
        <dbReference type="SAM" id="MobiDB-lite"/>
    </source>
</evidence>
<name>A0ABV3XFF5_9ACTN</name>
<comment type="caution">
    <text evidence="3">The sequence shown here is derived from an EMBL/GenBank/DDBJ whole genome shotgun (WGS) entry which is preliminary data.</text>
</comment>
<dbReference type="RefSeq" id="WP_369207017.1">
    <property type="nucleotide sequence ID" value="NZ_JBFNXQ010000037.1"/>
</dbReference>
<reference evidence="3 4" key="1">
    <citation type="submission" date="2024-06" db="EMBL/GenBank/DDBJ databases">
        <title>Draft genome sequence of Geodermatophilus badlandi, a novel member of the Geodermatophilaceae isolated from badland sedimentary rocks in the Red desert, Wyoming, USA.</title>
        <authorList>
            <person name="Ben Tekaya S."/>
            <person name="Nouioui I."/>
            <person name="Flores G.M."/>
            <person name="Shaal M.N."/>
            <person name="Bredoire F."/>
            <person name="Basile F."/>
            <person name="Van Diepen L."/>
            <person name="Ward N.L."/>
        </authorList>
    </citation>
    <scope>NUCLEOTIDE SEQUENCE [LARGE SCALE GENOMIC DNA]</scope>
    <source>
        <strain evidence="3 4">WL48A</strain>
    </source>
</reference>
<accession>A0ABV3XFF5</accession>
<keyword evidence="2" id="KW-0472">Membrane</keyword>